<dbReference type="SUPFAM" id="SSF56925">
    <property type="entry name" value="OMPA-like"/>
    <property type="match status" value="1"/>
</dbReference>
<reference evidence="3 4" key="1">
    <citation type="submission" date="2017-03" db="EMBL/GenBank/DDBJ databases">
        <authorList>
            <person name="Afonso C.L."/>
            <person name="Miller P.J."/>
            <person name="Scott M.A."/>
            <person name="Spackman E."/>
            <person name="Goraichik I."/>
            <person name="Dimitrov K.M."/>
            <person name="Suarez D.L."/>
            <person name="Swayne D.E."/>
        </authorList>
    </citation>
    <scope>NUCLEOTIDE SEQUENCE [LARGE SCALE GENOMIC DNA]</scope>
    <source>
        <strain evidence="3">Genome sequencing of Nitrospira japonica strain NJ11</strain>
    </source>
</reference>
<dbReference type="STRING" id="1325564.NSJP_2580"/>
<dbReference type="Gene3D" id="2.40.160.20">
    <property type="match status" value="1"/>
</dbReference>
<dbReference type="InterPro" id="IPR027385">
    <property type="entry name" value="Beta-barrel_OMP"/>
</dbReference>
<sequence length="241" mass="26037">MSPCRLNLDEGGLLRTIVSRHSISTALCLFTIVYLAALPAKAEWYIVGQTGVILPGSLSNATVNSPTLAGGVTDARVADIDMEKASPFYGAKVGFFFPKREWFGLETEAFTSQLNIKQQTVVGGVPGRVFSETMAGSHMQLTTWAINAIVRSPSLVAELEPYGGIGPALFFSTSGDTNVSLGVNLIAGARYFVMPQLALFGEFKYNRATLRTETIQGDYSSQIFVFGISLHFDRPLPTSSH</sequence>
<proteinExistence type="predicted"/>
<feature type="domain" description="Outer membrane protein beta-barrel" evidence="2">
    <location>
        <begin position="35"/>
        <end position="232"/>
    </location>
</feature>
<dbReference type="EMBL" id="LT828648">
    <property type="protein sequence ID" value="SLM48747.1"/>
    <property type="molecule type" value="Genomic_DNA"/>
</dbReference>
<evidence type="ECO:0000256" key="1">
    <source>
        <dbReference type="ARBA" id="ARBA00022729"/>
    </source>
</evidence>
<evidence type="ECO:0000313" key="4">
    <source>
        <dbReference type="Proteomes" id="UP000192042"/>
    </source>
</evidence>
<organism evidence="3 4">
    <name type="scientific">Nitrospira japonica</name>
    <dbReference type="NCBI Taxonomy" id="1325564"/>
    <lineage>
        <taxon>Bacteria</taxon>
        <taxon>Pseudomonadati</taxon>
        <taxon>Nitrospirota</taxon>
        <taxon>Nitrospiria</taxon>
        <taxon>Nitrospirales</taxon>
        <taxon>Nitrospiraceae</taxon>
        <taxon>Nitrospira</taxon>
    </lineage>
</organism>
<dbReference type="KEGG" id="nja:NSJP_2580"/>
<name>A0A1W1I6V6_9BACT</name>
<dbReference type="AlphaFoldDB" id="A0A1W1I6V6"/>
<dbReference type="Proteomes" id="UP000192042">
    <property type="component" value="Chromosome I"/>
</dbReference>
<keyword evidence="4" id="KW-1185">Reference proteome</keyword>
<dbReference type="InterPro" id="IPR011250">
    <property type="entry name" value="OMP/PagP_B-barrel"/>
</dbReference>
<keyword evidence="1" id="KW-0732">Signal</keyword>
<dbReference type="Pfam" id="PF13505">
    <property type="entry name" value="OMP_b-brl"/>
    <property type="match status" value="1"/>
</dbReference>
<evidence type="ECO:0000259" key="2">
    <source>
        <dbReference type="Pfam" id="PF13505"/>
    </source>
</evidence>
<accession>A0A1W1I6V6</accession>
<gene>
    <name evidence="3" type="ORF">NSJP_2580</name>
</gene>
<evidence type="ECO:0000313" key="3">
    <source>
        <dbReference type="EMBL" id="SLM48747.1"/>
    </source>
</evidence>
<protein>
    <recommendedName>
        <fullName evidence="2">Outer membrane protein beta-barrel domain-containing protein</fullName>
    </recommendedName>
</protein>